<evidence type="ECO:0000313" key="3">
    <source>
        <dbReference type="Proteomes" id="UP001162131"/>
    </source>
</evidence>
<keyword evidence="3" id="KW-1185">Reference proteome</keyword>
<dbReference type="AlphaFoldDB" id="A0AAU9JK21"/>
<feature type="signal peptide" evidence="1">
    <location>
        <begin position="1"/>
        <end position="16"/>
    </location>
</feature>
<organism evidence="2 3">
    <name type="scientific">Blepharisma stoltei</name>
    <dbReference type="NCBI Taxonomy" id="1481888"/>
    <lineage>
        <taxon>Eukaryota</taxon>
        <taxon>Sar</taxon>
        <taxon>Alveolata</taxon>
        <taxon>Ciliophora</taxon>
        <taxon>Postciliodesmatophora</taxon>
        <taxon>Heterotrichea</taxon>
        <taxon>Heterotrichida</taxon>
        <taxon>Blepharismidae</taxon>
        <taxon>Blepharisma</taxon>
    </lineage>
</organism>
<comment type="caution">
    <text evidence="2">The sequence shown here is derived from an EMBL/GenBank/DDBJ whole genome shotgun (WGS) entry which is preliminary data.</text>
</comment>
<dbReference type="InterPro" id="IPR038765">
    <property type="entry name" value="Papain-like_cys_pep_sf"/>
</dbReference>
<name>A0AAU9JK21_9CILI</name>
<evidence type="ECO:0000313" key="2">
    <source>
        <dbReference type="EMBL" id="CAG9321177.1"/>
    </source>
</evidence>
<sequence length="564" mass="64055">MSKVFLFACMIALSFAGPYLFIKDYNVGKSFMGDIQYSKFINPFEKHTIVYFKDYNTLSTQLIEKLTGIISSGKHLDYNLESMSCQWGEGPDFIRFLPTFKAAAFIGQGAVSFSNHCFQSNTIEISSSSDTSITITLTSSKSSSFLCYDTYLISILNQFHIENAEFHGKHSITFNNLTENDIYDIQQNGVRVFTFCDDLRNLVIDLAMTLELFAGGFTTNKWLPIIGSHVTWWMEESNVKFLKEAINYTMEKRENTAITLEKSQIKSGTFLAVTRLDGLDEMIMYGSGSRVGHSTVALWVEENGQKDLYILESQAGWYWPRTGIQMNKFETWIKWAEDASFNVVVLPLKPEIQALFNETSAYEWFKTVEGMPYGYHNFMFGWIDTPTLNYPPIVSPELVSIAFQAASKIMPKAIESIFELALNMRLGSKGLNVPELEIEAGKRGMTLLDLMAVVEEEGWLYPDGFSYVCSSFVLALYKRAGILGNLVLQATEFTPRDVYSLNIFEKNINRPQNCIDQDPDIPYCQLMGNYRIDLGDDYSSIEAYDHMDETCPSVAPAFFRPDQC</sequence>
<evidence type="ECO:0000256" key="1">
    <source>
        <dbReference type="SAM" id="SignalP"/>
    </source>
</evidence>
<keyword evidence="1" id="KW-0732">Signal</keyword>
<protein>
    <submittedName>
        <fullName evidence="2">Uncharacterized protein</fullName>
    </submittedName>
</protein>
<gene>
    <name evidence="2" type="ORF">BSTOLATCC_MIC27745</name>
</gene>
<dbReference type="PANTHER" id="PTHR31354:SF2">
    <property type="entry name" value="OS01G0793500 PROTEIN"/>
    <property type="match status" value="1"/>
</dbReference>
<dbReference type="Proteomes" id="UP001162131">
    <property type="component" value="Unassembled WGS sequence"/>
</dbReference>
<feature type="chain" id="PRO_5043706562" evidence="1">
    <location>
        <begin position="17"/>
        <end position="564"/>
    </location>
</feature>
<dbReference type="EMBL" id="CAJZBQ010000027">
    <property type="protein sequence ID" value="CAG9321177.1"/>
    <property type="molecule type" value="Genomic_DNA"/>
</dbReference>
<accession>A0AAU9JK21</accession>
<proteinExistence type="predicted"/>
<dbReference type="Gene3D" id="3.90.1720.10">
    <property type="entry name" value="endopeptidase domain like (from Nostoc punctiforme)"/>
    <property type="match status" value="1"/>
</dbReference>
<dbReference type="PANTHER" id="PTHR31354">
    <property type="entry name" value="OS01G0793500 PROTEIN"/>
    <property type="match status" value="1"/>
</dbReference>
<dbReference type="SUPFAM" id="SSF54001">
    <property type="entry name" value="Cysteine proteinases"/>
    <property type="match status" value="1"/>
</dbReference>
<reference evidence="2" key="1">
    <citation type="submission" date="2021-09" db="EMBL/GenBank/DDBJ databases">
        <authorList>
            <consortium name="AG Swart"/>
            <person name="Singh M."/>
            <person name="Singh A."/>
            <person name="Seah K."/>
            <person name="Emmerich C."/>
        </authorList>
    </citation>
    <scope>NUCLEOTIDE SEQUENCE</scope>
    <source>
        <strain evidence="2">ATCC30299</strain>
    </source>
</reference>